<dbReference type="EMBL" id="WMEQ01000014">
    <property type="protein sequence ID" value="MYL35126.1"/>
    <property type="molecule type" value="Genomic_DNA"/>
</dbReference>
<organism evidence="5 6">
    <name type="scientific">Pontibacillus yanchengensis</name>
    <dbReference type="NCBI Taxonomy" id="462910"/>
    <lineage>
        <taxon>Bacteria</taxon>
        <taxon>Bacillati</taxon>
        <taxon>Bacillota</taxon>
        <taxon>Bacilli</taxon>
        <taxon>Bacillales</taxon>
        <taxon>Bacillaceae</taxon>
        <taxon>Pontibacillus</taxon>
    </lineage>
</organism>
<name>A0A6I5A114_9BACI</name>
<evidence type="ECO:0000313" key="5">
    <source>
        <dbReference type="EMBL" id="MYL35126.1"/>
    </source>
</evidence>
<comment type="caution">
    <text evidence="5">The sequence shown here is derived from an EMBL/GenBank/DDBJ whole genome shotgun (WGS) entry which is preliminary data.</text>
</comment>
<dbReference type="PANTHER" id="PTHR43201">
    <property type="entry name" value="ACYL-COA SYNTHETASE"/>
    <property type="match status" value="1"/>
</dbReference>
<dbReference type="PROSITE" id="PS00455">
    <property type="entry name" value="AMP_BINDING"/>
    <property type="match status" value="1"/>
</dbReference>
<accession>A0A6I5A114</accession>
<dbReference type="Gene3D" id="3.30.300.30">
    <property type="match status" value="1"/>
</dbReference>
<dbReference type="InterPro" id="IPR000873">
    <property type="entry name" value="AMP-dep_synth/lig_dom"/>
</dbReference>
<evidence type="ECO:0000256" key="2">
    <source>
        <dbReference type="ARBA" id="ARBA00022598"/>
    </source>
</evidence>
<dbReference type="InterPro" id="IPR045851">
    <property type="entry name" value="AMP-bd_C_sf"/>
</dbReference>
<dbReference type="InterPro" id="IPR042099">
    <property type="entry name" value="ANL_N_sf"/>
</dbReference>
<reference evidence="5 6" key="1">
    <citation type="submission" date="2019-11" db="EMBL/GenBank/DDBJ databases">
        <title>Genome sequences of 17 halophilic strains isolated from different environments.</title>
        <authorList>
            <person name="Furrow R.E."/>
        </authorList>
    </citation>
    <scope>NUCLEOTIDE SEQUENCE [LARGE SCALE GENOMIC DNA]</scope>
    <source>
        <strain evidence="5 6">22514_16_FS</strain>
    </source>
</reference>
<evidence type="ECO:0000259" key="3">
    <source>
        <dbReference type="Pfam" id="PF00501"/>
    </source>
</evidence>
<feature type="domain" description="AMP-binding enzyme C-terminal" evidence="4">
    <location>
        <begin position="406"/>
        <end position="481"/>
    </location>
</feature>
<dbReference type="GO" id="GO:0006631">
    <property type="term" value="P:fatty acid metabolic process"/>
    <property type="evidence" value="ECO:0007669"/>
    <property type="project" value="TreeGrafter"/>
</dbReference>
<evidence type="ECO:0000313" key="6">
    <source>
        <dbReference type="Proteomes" id="UP000468638"/>
    </source>
</evidence>
<proteinExistence type="inferred from homology"/>
<keyword evidence="2" id="KW-0436">Ligase</keyword>
<dbReference type="Proteomes" id="UP000468638">
    <property type="component" value="Unassembled WGS sequence"/>
</dbReference>
<dbReference type="GO" id="GO:0031956">
    <property type="term" value="F:medium-chain fatty acid-CoA ligase activity"/>
    <property type="evidence" value="ECO:0007669"/>
    <property type="project" value="TreeGrafter"/>
</dbReference>
<comment type="similarity">
    <text evidence="1">Belongs to the ATP-dependent AMP-binding enzyme family.</text>
</comment>
<evidence type="ECO:0000256" key="1">
    <source>
        <dbReference type="ARBA" id="ARBA00006432"/>
    </source>
</evidence>
<protein>
    <submittedName>
        <fullName evidence="5">AMP-binding protein</fullName>
    </submittedName>
</protein>
<dbReference type="AlphaFoldDB" id="A0A6I5A114"/>
<sequence length="496" mass="55948">MEGCTMSIIGDRISKYASSHASKLAISTTEEEVTYKELQLHIDQMQQILLSLIPDIKGKKIAFLLNHSVSWLEVFLSISGVGGIAIPLDSKWKGNQMKQVLADCNPDMVVSNDSFLGKYPILETYSYQPVSRFYQLPKRFSQKKEVGEDDLFYIGYTSGTTGTPKGFMRTHGSWADCFSEGMKRFGLTQDDKIFCPGPLVHSHFLYASLQALHIGATLYVSNYFDAEDVLDRIDREEITVLYVVPTMFEAMHKMTQQYTLTSLKTLISSGAMWGKESKQKAIDLLPNVQIYEFYGASELSFVSVKDVRDELHSEGSIGVPFQQVELSIRTENGGEAPSEEVGELYVKSPWIFSGYLNKPERTDEVFAGEWATVGDLGYRDGSGNIILIGRKHNMVISGGLNIYPEEVEHVIRNHPHVEDVIVLGVEDVYWGEKVVAIYIPSQSDQLDVDELKAHCKTELPSYKCPKNWIQSSHFYYTSSGKVSRDKMKQWIQLAVR</sequence>
<dbReference type="SUPFAM" id="SSF56801">
    <property type="entry name" value="Acetyl-CoA synthetase-like"/>
    <property type="match status" value="1"/>
</dbReference>
<feature type="domain" description="AMP-dependent synthetase/ligase" evidence="3">
    <location>
        <begin position="17"/>
        <end position="356"/>
    </location>
</feature>
<dbReference type="InterPro" id="IPR025110">
    <property type="entry name" value="AMP-bd_C"/>
</dbReference>
<dbReference type="PANTHER" id="PTHR43201:SF5">
    <property type="entry name" value="MEDIUM-CHAIN ACYL-COA LIGASE ACSF2, MITOCHONDRIAL"/>
    <property type="match status" value="1"/>
</dbReference>
<dbReference type="Pfam" id="PF13193">
    <property type="entry name" value="AMP-binding_C"/>
    <property type="match status" value="1"/>
</dbReference>
<dbReference type="Pfam" id="PF00501">
    <property type="entry name" value="AMP-binding"/>
    <property type="match status" value="1"/>
</dbReference>
<dbReference type="InterPro" id="IPR020845">
    <property type="entry name" value="AMP-binding_CS"/>
</dbReference>
<dbReference type="Gene3D" id="3.40.50.12780">
    <property type="entry name" value="N-terminal domain of ligase-like"/>
    <property type="match status" value="1"/>
</dbReference>
<evidence type="ECO:0000259" key="4">
    <source>
        <dbReference type="Pfam" id="PF13193"/>
    </source>
</evidence>
<gene>
    <name evidence="5" type="ORF">GLW05_16215</name>
</gene>